<accession>A0ABC8CCM9</accession>
<proteinExistence type="predicted"/>
<dbReference type="EMBL" id="CP022374">
    <property type="protein sequence ID" value="ASL39335.1"/>
    <property type="molecule type" value="Genomic_DNA"/>
</dbReference>
<reference evidence="1 2" key="1">
    <citation type="submission" date="2017-05" db="EMBL/GenBank/DDBJ databases">
        <title>The gut commensal microbiome of Drosophila is modified by the endosymbiont Wolbachia.</title>
        <authorList>
            <person name="Simhadri R.K."/>
            <person name="Guo R."/>
            <person name="Fast E.M."/>
            <person name="Schultz M.J."/>
            <person name="Vaisman N."/>
            <person name="Slatko B."/>
            <person name="Frydman H.M."/>
        </authorList>
    </citation>
    <scope>NUCLEOTIDE SEQUENCE [LARGE SCALE GENOMIC DNA]</scope>
    <source>
        <strain evidence="2">dm</strain>
    </source>
</reference>
<protein>
    <submittedName>
        <fullName evidence="1">Uncharacterized protein</fullName>
    </submittedName>
</protein>
<dbReference type="Proteomes" id="UP000198285">
    <property type="component" value="Chromosome"/>
</dbReference>
<sequence>MMYFFAPRKIEKLSLSVGDKVSLLGDDTQYWQFGAFYIGSVAHIDSQGIILVANIVKNRSLDGSSQKEVNPQSEIQIAYENQSIAIPASYIWAHKAT</sequence>
<evidence type="ECO:0000313" key="2">
    <source>
        <dbReference type="Proteomes" id="UP000198285"/>
    </source>
</evidence>
<gene>
    <name evidence="1" type="ORF">CBI36_01990</name>
</gene>
<organism evidence="1 2">
    <name type="scientific">Acetobacter oryzifermentans</name>
    <dbReference type="NCBI Taxonomy" id="1633874"/>
    <lineage>
        <taxon>Bacteria</taxon>
        <taxon>Pseudomonadati</taxon>
        <taxon>Pseudomonadota</taxon>
        <taxon>Alphaproteobacteria</taxon>
        <taxon>Acetobacterales</taxon>
        <taxon>Acetobacteraceae</taxon>
        <taxon>Acetobacter</taxon>
    </lineage>
</organism>
<evidence type="ECO:0000313" key="1">
    <source>
        <dbReference type="EMBL" id="ASL39335.1"/>
    </source>
</evidence>
<name>A0ABC8CCM9_9PROT</name>
<dbReference type="AlphaFoldDB" id="A0ABC8CCM9"/>
<dbReference type="RefSeq" id="WP_089178530.1">
    <property type="nucleotide sequence ID" value="NZ_CP022374.1"/>
</dbReference>